<feature type="compositionally biased region" description="Basic and acidic residues" evidence="1">
    <location>
        <begin position="129"/>
        <end position="141"/>
    </location>
</feature>
<reference evidence="2 3" key="1">
    <citation type="submission" date="2019-07" db="EMBL/GenBank/DDBJ databases">
        <title>Genomes of Cafeteria roenbergensis.</title>
        <authorList>
            <person name="Fischer M.G."/>
            <person name="Hackl T."/>
            <person name="Roman M."/>
        </authorList>
    </citation>
    <scope>NUCLEOTIDE SEQUENCE [LARGE SCALE GENOMIC DNA]</scope>
    <source>
        <strain evidence="2 3">Cflag</strain>
    </source>
</reference>
<evidence type="ECO:0000313" key="3">
    <source>
        <dbReference type="Proteomes" id="UP000325113"/>
    </source>
</evidence>
<proteinExistence type="predicted"/>
<dbReference type="EMBL" id="VLTM01000110">
    <property type="protein sequence ID" value="KAA0151972.1"/>
    <property type="molecule type" value="Genomic_DNA"/>
</dbReference>
<gene>
    <name evidence="2" type="ORF">FNF31_06731</name>
</gene>
<evidence type="ECO:0000313" key="2">
    <source>
        <dbReference type="EMBL" id="KAA0151972.1"/>
    </source>
</evidence>
<protein>
    <submittedName>
        <fullName evidence="2">Uncharacterized protein</fullName>
    </submittedName>
</protein>
<feature type="region of interest" description="Disordered" evidence="1">
    <location>
        <begin position="67"/>
        <end position="145"/>
    </location>
</feature>
<organism evidence="2 3">
    <name type="scientific">Cafeteria roenbergensis</name>
    <name type="common">Marine flagellate</name>
    <dbReference type="NCBI Taxonomy" id="33653"/>
    <lineage>
        <taxon>Eukaryota</taxon>
        <taxon>Sar</taxon>
        <taxon>Stramenopiles</taxon>
        <taxon>Bigyra</taxon>
        <taxon>Opalozoa</taxon>
        <taxon>Bicosoecida</taxon>
        <taxon>Cafeteriaceae</taxon>
        <taxon>Cafeteria</taxon>
    </lineage>
</organism>
<dbReference type="AlphaFoldDB" id="A0A5A8CFZ7"/>
<feature type="compositionally biased region" description="Acidic residues" evidence="1">
    <location>
        <begin position="77"/>
        <end position="100"/>
    </location>
</feature>
<comment type="caution">
    <text evidence="2">The sequence shown here is derived from an EMBL/GenBank/DDBJ whole genome shotgun (WGS) entry which is preliminary data.</text>
</comment>
<name>A0A5A8CFZ7_CAFRO</name>
<dbReference type="Proteomes" id="UP000325113">
    <property type="component" value="Unassembled WGS sequence"/>
</dbReference>
<sequence>MLDVADPAASALLGWTQAERFWWGAVAAVFGPLSVTGAAVAADDAGQSGGGASASLMQRVADKLAGLEGRGAPSEPDWSEDNAFDDGFEDDADASADDNEGGPGGAAPREPTFSSSSAPSAGVPGWSAVRREFGGRGRPEDFESAEDAGMALRRELVDRLGLSSGGAGLAAVASGTGHYEADAEVQAGWGVRKALAAVQSKTTGCTAEQAAEVALHKWRMCMEGADTLPWRLGKLTDRETGPFSLSLLQLRALRILGETR</sequence>
<feature type="compositionally biased region" description="Low complexity" evidence="1">
    <location>
        <begin position="114"/>
        <end position="128"/>
    </location>
</feature>
<accession>A0A5A8CFZ7</accession>
<evidence type="ECO:0000256" key="1">
    <source>
        <dbReference type="SAM" id="MobiDB-lite"/>
    </source>
</evidence>